<dbReference type="NCBIfam" id="TIGR00125">
    <property type="entry name" value="cyt_tran_rel"/>
    <property type="match status" value="1"/>
</dbReference>
<evidence type="ECO:0000313" key="5">
    <source>
        <dbReference type="EMBL" id="TQK98933.1"/>
    </source>
</evidence>
<dbReference type="EMBL" id="VFNX01000001">
    <property type="protein sequence ID" value="TQK98933.1"/>
    <property type="molecule type" value="Genomic_DNA"/>
</dbReference>
<feature type="domain" description="Cytidyltransferase-like" evidence="4">
    <location>
        <begin position="9"/>
        <end position="134"/>
    </location>
</feature>
<dbReference type="Gene3D" id="3.40.50.620">
    <property type="entry name" value="HUPs"/>
    <property type="match status" value="1"/>
</dbReference>
<keyword evidence="1 5" id="KW-0808">Transferase</keyword>
<dbReference type="PANTHER" id="PTHR43793">
    <property type="entry name" value="FAD SYNTHASE"/>
    <property type="match status" value="1"/>
</dbReference>
<dbReference type="AlphaFoldDB" id="A0A542UIQ1"/>
<evidence type="ECO:0000256" key="1">
    <source>
        <dbReference type="ARBA" id="ARBA00022679"/>
    </source>
</evidence>
<evidence type="ECO:0000256" key="3">
    <source>
        <dbReference type="SAM" id="MobiDB-lite"/>
    </source>
</evidence>
<gene>
    <name evidence="5" type="ORF">FB563_3981</name>
</gene>
<reference evidence="5 6" key="1">
    <citation type="submission" date="2019-06" db="EMBL/GenBank/DDBJ databases">
        <title>Sequencing the genomes of 1000 actinobacteria strains.</title>
        <authorList>
            <person name="Klenk H.-P."/>
        </authorList>
    </citation>
    <scope>NUCLEOTIDE SEQUENCE [LARGE SCALE GENOMIC DNA]</scope>
    <source>
        <strain evidence="5 6">DSM 41929</strain>
    </source>
</reference>
<dbReference type="GO" id="GO:0016779">
    <property type="term" value="F:nucleotidyltransferase activity"/>
    <property type="evidence" value="ECO:0007669"/>
    <property type="project" value="UniProtKB-KW"/>
</dbReference>
<keyword evidence="6" id="KW-1185">Reference proteome</keyword>
<keyword evidence="2 5" id="KW-0548">Nucleotidyltransferase</keyword>
<dbReference type="InterPro" id="IPR050385">
    <property type="entry name" value="Archaeal_FAD_synthase"/>
</dbReference>
<feature type="region of interest" description="Disordered" evidence="3">
    <location>
        <begin position="147"/>
        <end position="173"/>
    </location>
</feature>
<dbReference type="PANTHER" id="PTHR43793:SF1">
    <property type="entry name" value="FAD SYNTHASE"/>
    <property type="match status" value="1"/>
</dbReference>
<accession>A0A542UIQ1</accession>
<dbReference type="InterPro" id="IPR004821">
    <property type="entry name" value="Cyt_trans-like"/>
</dbReference>
<proteinExistence type="predicted"/>
<dbReference type="SUPFAM" id="SSF52374">
    <property type="entry name" value="Nucleotidylyl transferase"/>
    <property type="match status" value="1"/>
</dbReference>
<evidence type="ECO:0000259" key="4">
    <source>
        <dbReference type="Pfam" id="PF01467"/>
    </source>
</evidence>
<sequence length="173" mass="19796">MEATRTGYASGVWDLFHIGHLTILGRARRHCDRLVAGVASDELTKRLKGRPPVIPLAERMEIVRSVRYVDDVVVETHVDKLQIWKQVGFDVVFKGDDWKGTPKWEILERRFAKVGVEVVYFPYTAHTSSTLLRRALELMQLAEPLHEEGHHEQDMSRCQHAVQGKEEVGTAQK</sequence>
<organism evidence="5 6">
    <name type="scientific">Streptomyces puniciscabiei</name>
    <dbReference type="NCBI Taxonomy" id="164348"/>
    <lineage>
        <taxon>Bacteria</taxon>
        <taxon>Bacillati</taxon>
        <taxon>Actinomycetota</taxon>
        <taxon>Actinomycetes</taxon>
        <taxon>Kitasatosporales</taxon>
        <taxon>Streptomycetaceae</taxon>
        <taxon>Streptomyces</taxon>
    </lineage>
</organism>
<dbReference type="InterPro" id="IPR014729">
    <property type="entry name" value="Rossmann-like_a/b/a_fold"/>
</dbReference>
<comment type="caution">
    <text evidence="5">The sequence shown here is derived from an EMBL/GenBank/DDBJ whole genome shotgun (WGS) entry which is preliminary data.</text>
</comment>
<evidence type="ECO:0000256" key="2">
    <source>
        <dbReference type="ARBA" id="ARBA00022695"/>
    </source>
</evidence>
<protein>
    <submittedName>
        <fullName evidence="5">Glycerol-3-phosphate cytidylyltransferase</fullName>
    </submittedName>
</protein>
<name>A0A542UIQ1_9ACTN</name>
<dbReference type="RefSeq" id="WP_107100557.1">
    <property type="nucleotide sequence ID" value="NZ_JBPJFI010000001.1"/>
</dbReference>
<dbReference type="Proteomes" id="UP000318103">
    <property type="component" value="Unassembled WGS sequence"/>
</dbReference>
<evidence type="ECO:0000313" key="6">
    <source>
        <dbReference type="Proteomes" id="UP000318103"/>
    </source>
</evidence>
<dbReference type="Pfam" id="PF01467">
    <property type="entry name" value="CTP_transf_like"/>
    <property type="match status" value="1"/>
</dbReference>
<dbReference type="OrthoDB" id="9802794at2"/>